<dbReference type="EMBL" id="ALJF01000023">
    <property type="protein sequence ID" value="EKF57305.1"/>
    <property type="molecule type" value="Genomic_DNA"/>
</dbReference>
<dbReference type="AlphaFoldDB" id="K2PXA7"/>
<dbReference type="PATRIC" id="fig|1156935.5.peg.4737"/>
<evidence type="ECO:0000313" key="2">
    <source>
        <dbReference type="Proteomes" id="UP000007123"/>
    </source>
</evidence>
<comment type="caution">
    <text evidence="1">The sequence shown here is derived from an EMBL/GenBank/DDBJ whole genome shotgun (WGS) entry which is preliminary data.</text>
</comment>
<organism evidence="1 2">
    <name type="scientific">Agrobacterium albertimagni AOL15</name>
    <dbReference type="NCBI Taxonomy" id="1156935"/>
    <lineage>
        <taxon>Bacteria</taxon>
        <taxon>Pseudomonadati</taxon>
        <taxon>Pseudomonadota</taxon>
        <taxon>Alphaproteobacteria</taxon>
        <taxon>Hyphomicrobiales</taxon>
        <taxon>Rhizobiaceae</taxon>
        <taxon>Rhizobium/Agrobacterium group</taxon>
        <taxon>Agrobacterium</taxon>
    </lineage>
</organism>
<name>K2PXA7_9HYPH</name>
<proteinExistence type="predicted"/>
<sequence>MIFRWVPVGARRSPISHVKALILGAGHPQVFEQQARPFAKALKSGAPIAQTGHFGTKFTL</sequence>
<reference evidence="1 2" key="1">
    <citation type="journal article" date="2012" name="J. Bacteriol.">
        <title>Draft Genome Sequence of Agrobacterium albertimagni Strain AOL15.</title>
        <authorList>
            <person name="Trimble W.L."/>
            <person name="Phung le T."/>
            <person name="Meyer F."/>
            <person name="Gilbert J.A."/>
            <person name="Silver S."/>
        </authorList>
    </citation>
    <scope>NUCLEOTIDE SEQUENCE [LARGE SCALE GENOMIC DNA]</scope>
    <source>
        <strain evidence="1 2">AOL15</strain>
    </source>
</reference>
<protein>
    <submittedName>
        <fullName evidence="1">Uncharacterized protein</fullName>
    </submittedName>
</protein>
<accession>K2PXA7</accession>
<dbReference type="Proteomes" id="UP000007123">
    <property type="component" value="Unassembled WGS sequence"/>
</dbReference>
<gene>
    <name evidence="1" type="ORF">QWE_23246</name>
</gene>
<evidence type="ECO:0000313" key="1">
    <source>
        <dbReference type="EMBL" id="EKF57305.1"/>
    </source>
</evidence>
<keyword evidence="2" id="KW-1185">Reference proteome</keyword>